<name>A0ABQ2XVT8_9BURK</name>
<evidence type="ECO:0000313" key="2">
    <source>
        <dbReference type="Proteomes" id="UP000653343"/>
    </source>
</evidence>
<dbReference type="Proteomes" id="UP000653343">
    <property type="component" value="Unassembled WGS sequence"/>
</dbReference>
<keyword evidence="2" id="KW-1185">Reference proteome</keyword>
<gene>
    <name evidence="1" type="ORF">GCM10010946_10430</name>
</gene>
<sequence>MLQTKGFYVSRPVLSEGSYSCEYLRFYPDGGVINVSSECGAQARRAINRWFHRDQFGKPPQYVSSGQTDISGNHLNFNSRLDDGEVVFWGKIHPRSLRLHSLSRITGYRDFQVYRFYPFAEPAVPAE</sequence>
<accession>A0ABQ2XVT8</accession>
<reference evidence="2" key="1">
    <citation type="journal article" date="2019" name="Int. J. Syst. Evol. Microbiol.">
        <title>The Global Catalogue of Microorganisms (GCM) 10K type strain sequencing project: providing services to taxonomists for standard genome sequencing and annotation.</title>
        <authorList>
            <consortium name="The Broad Institute Genomics Platform"/>
            <consortium name="The Broad Institute Genome Sequencing Center for Infectious Disease"/>
            <person name="Wu L."/>
            <person name="Ma J."/>
        </authorList>
    </citation>
    <scope>NUCLEOTIDE SEQUENCE [LARGE SCALE GENOMIC DNA]</scope>
    <source>
        <strain evidence="2">KCTC 23917</strain>
    </source>
</reference>
<evidence type="ECO:0000313" key="1">
    <source>
        <dbReference type="EMBL" id="GGX35035.1"/>
    </source>
</evidence>
<proteinExistence type="predicted"/>
<comment type="caution">
    <text evidence="1">The sequence shown here is derived from an EMBL/GenBank/DDBJ whole genome shotgun (WGS) entry which is preliminary data.</text>
</comment>
<protein>
    <submittedName>
        <fullName evidence="1">Uncharacterized protein</fullName>
    </submittedName>
</protein>
<organism evidence="1 2">
    <name type="scientific">Undibacterium squillarum</name>
    <dbReference type="NCBI Taxonomy" id="1131567"/>
    <lineage>
        <taxon>Bacteria</taxon>
        <taxon>Pseudomonadati</taxon>
        <taxon>Pseudomonadota</taxon>
        <taxon>Betaproteobacteria</taxon>
        <taxon>Burkholderiales</taxon>
        <taxon>Oxalobacteraceae</taxon>
        <taxon>Undibacterium</taxon>
    </lineage>
</organism>
<dbReference type="EMBL" id="BMYU01000002">
    <property type="protein sequence ID" value="GGX35035.1"/>
    <property type="molecule type" value="Genomic_DNA"/>
</dbReference>